<feature type="region of interest" description="Disordered" evidence="1">
    <location>
        <begin position="47"/>
        <end position="117"/>
    </location>
</feature>
<evidence type="ECO:0000313" key="4">
    <source>
        <dbReference type="Proteomes" id="UP000235598"/>
    </source>
</evidence>
<evidence type="ECO:0000313" key="3">
    <source>
        <dbReference type="EMBL" id="PMC99711.1"/>
    </source>
</evidence>
<dbReference type="Proteomes" id="UP000235598">
    <property type="component" value="Unassembled WGS sequence"/>
</dbReference>
<protein>
    <submittedName>
        <fullName evidence="3">Uncharacterized protein</fullName>
    </submittedName>
</protein>
<comment type="caution">
    <text evidence="3">The sequence shown here is derived from an EMBL/GenBank/DDBJ whole genome shotgun (WGS) entry which is preliminary data.</text>
</comment>
<evidence type="ECO:0000256" key="1">
    <source>
        <dbReference type="SAM" id="MobiDB-lite"/>
    </source>
</evidence>
<keyword evidence="2" id="KW-0732">Signal</keyword>
<feature type="chain" id="PRO_5014898657" evidence="2">
    <location>
        <begin position="20"/>
        <end position="117"/>
    </location>
</feature>
<accession>A0A2N6VIF7</accession>
<proteinExistence type="predicted"/>
<reference evidence="3 4" key="1">
    <citation type="submission" date="2017-09" db="EMBL/GenBank/DDBJ databases">
        <title>Bacterial strain isolated from the female urinary microbiota.</title>
        <authorList>
            <person name="Thomas-White K."/>
            <person name="Kumar N."/>
            <person name="Forster S."/>
            <person name="Putonti C."/>
            <person name="Lawley T."/>
            <person name="Wolfe A.J."/>
        </authorList>
    </citation>
    <scope>NUCLEOTIDE SEQUENCE [LARGE SCALE GENOMIC DNA]</scope>
    <source>
        <strain evidence="3 4">UMB1301</strain>
    </source>
</reference>
<organism evidence="3 4">
    <name type="scientific">Brevibacterium paucivorans</name>
    <dbReference type="NCBI Taxonomy" id="170994"/>
    <lineage>
        <taxon>Bacteria</taxon>
        <taxon>Bacillati</taxon>
        <taxon>Actinomycetota</taxon>
        <taxon>Actinomycetes</taxon>
        <taxon>Micrococcales</taxon>
        <taxon>Brevibacteriaceae</taxon>
        <taxon>Brevibacterium</taxon>
    </lineage>
</organism>
<name>A0A2N6VIF7_9MICO</name>
<feature type="non-terminal residue" evidence="3">
    <location>
        <position position="117"/>
    </location>
</feature>
<dbReference type="PROSITE" id="PS51257">
    <property type="entry name" value="PROKAR_LIPOPROTEIN"/>
    <property type="match status" value="1"/>
</dbReference>
<sequence>MCAVRTALAYSVSSTMMKAALMAAMWTGCVCTEAKYTGKVLGRDILKAGADRRHESRNRRRARYEARDERIGHADEEHCKARREELHENRESGFGHLADHARQPSHKQGDADDRNDR</sequence>
<gene>
    <name evidence="3" type="ORF">CJ199_15230</name>
</gene>
<evidence type="ECO:0000256" key="2">
    <source>
        <dbReference type="SAM" id="SignalP"/>
    </source>
</evidence>
<feature type="compositionally biased region" description="Basic and acidic residues" evidence="1">
    <location>
        <begin position="63"/>
        <end position="117"/>
    </location>
</feature>
<dbReference type="AlphaFoldDB" id="A0A2N6VIF7"/>
<feature type="signal peptide" evidence="2">
    <location>
        <begin position="1"/>
        <end position="19"/>
    </location>
</feature>
<dbReference type="EMBL" id="PNHK01000594">
    <property type="protein sequence ID" value="PMC99711.1"/>
    <property type="molecule type" value="Genomic_DNA"/>
</dbReference>